<name>A0A6J7XDJ7_9CAUD</name>
<dbReference type="EMBL" id="LR798379">
    <property type="protein sequence ID" value="CAB5227888.1"/>
    <property type="molecule type" value="Genomic_DNA"/>
</dbReference>
<sequence>MHDMTDKSRWALKRFKHIDALSHETHAFHAELTFDGRIWGWASNEGHGGSSGYYITGSPEVLPRIKLPEDFIGFIDDLVEDLIQDKAVKKGLKRLNKHLALGRYLFVIPEELKAWEAGTAHRESDAPPFHVCSLLSGVKQGSILFGSGDEAKLEAFVWEAERKERARHKAQVAEWLAAAEKEGALRRAREAREEAKKAKKA</sequence>
<evidence type="ECO:0000313" key="3">
    <source>
        <dbReference type="EMBL" id="CAB5227888.1"/>
    </source>
</evidence>
<organism evidence="3">
    <name type="scientific">uncultured Caudovirales phage</name>
    <dbReference type="NCBI Taxonomy" id="2100421"/>
    <lineage>
        <taxon>Viruses</taxon>
        <taxon>Duplodnaviria</taxon>
        <taxon>Heunggongvirae</taxon>
        <taxon>Uroviricota</taxon>
        <taxon>Caudoviricetes</taxon>
        <taxon>Peduoviridae</taxon>
        <taxon>Maltschvirus</taxon>
        <taxon>Maltschvirus maltsch</taxon>
    </lineage>
</organism>
<dbReference type="EMBL" id="LR797386">
    <property type="protein sequence ID" value="CAB4212454.1"/>
    <property type="molecule type" value="Genomic_DNA"/>
</dbReference>
<protein>
    <submittedName>
        <fullName evidence="3">Uncharacterized protein</fullName>
    </submittedName>
</protein>
<proteinExistence type="predicted"/>
<accession>A0A6J7XDJ7</accession>
<evidence type="ECO:0000313" key="1">
    <source>
        <dbReference type="EMBL" id="CAB4198852.1"/>
    </source>
</evidence>
<gene>
    <name evidence="1" type="ORF">UFOVP1325_18</name>
    <name evidence="2" type="ORF">UFOVP1435_12</name>
    <name evidence="3" type="ORF">UFOVP1530_2</name>
</gene>
<dbReference type="EMBL" id="LR797274">
    <property type="protein sequence ID" value="CAB4198852.1"/>
    <property type="molecule type" value="Genomic_DNA"/>
</dbReference>
<evidence type="ECO:0000313" key="2">
    <source>
        <dbReference type="EMBL" id="CAB4212454.1"/>
    </source>
</evidence>
<reference evidence="3" key="1">
    <citation type="submission" date="2020-05" db="EMBL/GenBank/DDBJ databases">
        <authorList>
            <person name="Chiriac C."/>
            <person name="Salcher M."/>
            <person name="Ghai R."/>
            <person name="Kavagutti S V."/>
        </authorList>
    </citation>
    <scope>NUCLEOTIDE SEQUENCE</scope>
</reference>